<comment type="caution">
    <text evidence="2">The sequence shown here is derived from an EMBL/GenBank/DDBJ whole genome shotgun (WGS) entry which is preliminary data.</text>
</comment>
<evidence type="ECO:0000256" key="1">
    <source>
        <dbReference type="SAM" id="MobiDB-lite"/>
    </source>
</evidence>
<dbReference type="Proteomes" id="UP000243579">
    <property type="component" value="Unassembled WGS sequence"/>
</dbReference>
<proteinExistence type="predicted"/>
<dbReference type="OrthoDB" id="79322at2759"/>
<gene>
    <name evidence="2" type="ORF">ACHHYP_02076</name>
</gene>
<protein>
    <submittedName>
        <fullName evidence="2">Uncharacterized protein</fullName>
    </submittedName>
</protein>
<evidence type="ECO:0000313" key="2">
    <source>
        <dbReference type="EMBL" id="OQS00945.1"/>
    </source>
</evidence>
<reference evidence="2 3" key="1">
    <citation type="journal article" date="2014" name="Genome Biol. Evol.">
        <title>The secreted proteins of Achlya hypogyna and Thraustotheca clavata identify the ancestral oomycete secretome and reveal gene acquisitions by horizontal gene transfer.</title>
        <authorList>
            <person name="Misner I."/>
            <person name="Blouin N."/>
            <person name="Leonard G."/>
            <person name="Richards T.A."/>
            <person name="Lane C.E."/>
        </authorList>
    </citation>
    <scope>NUCLEOTIDE SEQUENCE [LARGE SCALE GENOMIC DNA]</scope>
    <source>
        <strain evidence="2 3">ATCC 48635</strain>
    </source>
</reference>
<sequence length="233" mass="25965">MEFAALSRAEQKAMLKAWNAKAARIQSSSSHVSRLREVAVTTGDAQPVAPRNEATTPNEVLTSVAAIQASYRGRQRQQESFNETLVKRTNQYKTWQRLKEEGQRRRSTPNAVVDVPHPPKRAEDAPEEVEPQAADPLSTDENPLHNVSYTSFTRDADFKQQILTSIRAELLLGKDVHLQNDMAVTGDTLSDTRLVLQQLCVASLTHCVRDQDLVPAVRGNLVEITLHPKPARV</sequence>
<feature type="region of interest" description="Disordered" evidence="1">
    <location>
        <begin position="96"/>
        <end position="143"/>
    </location>
</feature>
<organism evidence="2 3">
    <name type="scientific">Achlya hypogyna</name>
    <name type="common">Oomycete</name>
    <name type="synonym">Protoachlya hypogyna</name>
    <dbReference type="NCBI Taxonomy" id="1202772"/>
    <lineage>
        <taxon>Eukaryota</taxon>
        <taxon>Sar</taxon>
        <taxon>Stramenopiles</taxon>
        <taxon>Oomycota</taxon>
        <taxon>Saprolegniomycetes</taxon>
        <taxon>Saprolegniales</taxon>
        <taxon>Achlyaceae</taxon>
        <taxon>Achlya</taxon>
    </lineage>
</organism>
<evidence type="ECO:0000313" key="3">
    <source>
        <dbReference type="Proteomes" id="UP000243579"/>
    </source>
</evidence>
<feature type="region of interest" description="Disordered" evidence="1">
    <location>
        <begin position="36"/>
        <end position="57"/>
    </location>
</feature>
<name>A0A1V9ZSG7_ACHHY</name>
<dbReference type="AlphaFoldDB" id="A0A1V9ZSG7"/>
<dbReference type="EMBL" id="JNBR01000019">
    <property type="protein sequence ID" value="OQS00945.1"/>
    <property type="molecule type" value="Genomic_DNA"/>
</dbReference>
<accession>A0A1V9ZSG7</accession>
<keyword evidence="3" id="KW-1185">Reference proteome</keyword>